<accession>A1R6D1</accession>
<feature type="region of interest" description="Disordered" evidence="1">
    <location>
        <begin position="36"/>
        <end position="80"/>
    </location>
</feature>
<feature type="domain" description="Beta-lactamase-related" evidence="3">
    <location>
        <begin position="109"/>
        <end position="356"/>
    </location>
</feature>
<evidence type="ECO:0000259" key="3">
    <source>
        <dbReference type="Pfam" id="PF00144"/>
    </source>
</evidence>
<protein>
    <submittedName>
        <fullName evidence="4">Beta-lactamase family protein</fullName>
    </submittedName>
</protein>
<dbReference type="EMBL" id="CP000474">
    <property type="protein sequence ID" value="ABM09008.1"/>
    <property type="molecule type" value="Genomic_DNA"/>
</dbReference>
<evidence type="ECO:0000313" key="4">
    <source>
        <dbReference type="EMBL" id="ABM09008.1"/>
    </source>
</evidence>
<feature type="compositionally biased region" description="Pro residues" evidence="1">
    <location>
        <begin position="58"/>
        <end position="76"/>
    </location>
</feature>
<dbReference type="OrthoDB" id="9809635at2"/>
<dbReference type="SMR" id="A1R6D1"/>
<feature type="signal peptide" evidence="2">
    <location>
        <begin position="1"/>
        <end position="32"/>
    </location>
</feature>
<dbReference type="HOGENOM" id="CLU_020027_2_3_11"/>
<sequence length="401" mass="42166">MPRPPAERIQRIPRACSLFLSGLFLSCLFLSGCTETPEPRPLPPTTAAALPSTLTPTAQPPTTGPPPGPTPAPAPAPSNSVVFTPAFQELRATLELFSREKLDEGASAVLIKAKVGQQEWTLAEGVLTREGRVAVQPGHRFHVGEQFRTLLAVSVMKLVEEGRLGLDDPLAAYLPGSVSAGTAVTIRQLLGDVADLPAGLAASERAPGAPGPDALLGLVVEQLRGVPLGTVLRTDVLTPLNLRSTELLDAHSAIPDDLVHGYVQLEGETMDVTRTGLQDGIANGGLVSTVEDISAFHTALLRGELVQPASLIAMKGTVFDDYGLGLDHWDDRCTNGSYYGHAGDVPGYGSIAMSSADGNRQLSIFMAYPPQAVSTQPSALALEMTGVAQVALNAGCRFQFR</sequence>
<keyword evidence="2" id="KW-0732">Signal</keyword>
<dbReference type="SUPFAM" id="SSF56601">
    <property type="entry name" value="beta-lactamase/transpeptidase-like"/>
    <property type="match status" value="1"/>
</dbReference>
<keyword evidence="5" id="KW-1185">Reference proteome</keyword>
<proteinExistence type="predicted"/>
<dbReference type="KEGG" id="aau:AAur_2049"/>
<evidence type="ECO:0000256" key="2">
    <source>
        <dbReference type="SAM" id="SignalP"/>
    </source>
</evidence>
<dbReference type="STRING" id="290340.AAur_2049"/>
<gene>
    <name evidence="4" type="ordered locus">AAur_2049</name>
</gene>
<dbReference type="PROSITE" id="PS51257">
    <property type="entry name" value="PROKAR_LIPOPROTEIN"/>
    <property type="match status" value="1"/>
</dbReference>
<dbReference type="InterPro" id="IPR012338">
    <property type="entry name" value="Beta-lactam/transpept-like"/>
</dbReference>
<name>A1R6D1_PAEAT</name>
<evidence type="ECO:0000313" key="5">
    <source>
        <dbReference type="Proteomes" id="UP000000637"/>
    </source>
</evidence>
<dbReference type="Pfam" id="PF00144">
    <property type="entry name" value="Beta-lactamase"/>
    <property type="match status" value="1"/>
</dbReference>
<organism evidence="4 5">
    <name type="scientific">Paenarthrobacter aurescens (strain TC1)</name>
    <dbReference type="NCBI Taxonomy" id="290340"/>
    <lineage>
        <taxon>Bacteria</taxon>
        <taxon>Bacillati</taxon>
        <taxon>Actinomycetota</taxon>
        <taxon>Actinomycetes</taxon>
        <taxon>Micrococcales</taxon>
        <taxon>Micrococcaceae</taxon>
        <taxon>Paenarthrobacter</taxon>
    </lineage>
</organism>
<feature type="chain" id="PRO_5039087679" evidence="2">
    <location>
        <begin position="33"/>
        <end position="401"/>
    </location>
</feature>
<evidence type="ECO:0000256" key="1">
    <source>
        <dbReference type="SAM" id="MobiDB-lite"/>
    </source>
</evidence>
<feature type="compositionally biased region" description="Low complexity" evidence="1">
    <location>
        <begin position="45"/>
        <end position="57"/>
    </location>
</feature>
<dbReference type="InterPro" id="IPR001466">
    <property type="entry name" value="Beta-lactam-related"/>
</dbReference>
<reference evidence="4 5" key="1">
    <citation type="journal article" date="2006" name="PLoS Genet.">
        <title>Secrets of soil survival revealed by the genome sequence of Arthrobacter aurescens TC1.</title>
        <authorList>
            <person name="Mongodin E.F."/>
            <person name="Shapir N."/>
            <person name="Daugherty S.C."/>
            <person name="DeBoy R.T."/>
            <person name="Emerson J.B."/>
            <person name="Shvartzbeyn A."/>
            <person name="Radune D."/>
            <person name="Vamathevan J."/>
            <person name="Riggs F."/>
            <person name="Grinberg V."/>
            <person name="Khouri H."/>
            <person name="Wackett L.P."/>
            <person name="Nelson K.E."/>
            <person name="Sadowsky M.J."/>
        </authorList>
    </citation>
    <scope>NUCLEOTIDE SEQUENCE [LARGE SCALE GENOMIC DNA]</scope>
    <source>
        <strain evidence="4 5">TC1</strain>
    </source>
</reference>
<dbReference type="PANTHER" id="PTHR46825:SF7">
    <property type="entry name" value="D-ALANYL-D-ALANINE CARBOXYPEPTIDASE"/>
    <property type="match status" value="1"/>
</dbReference>
<dbReference type="AlphaFoldDB" id="A1R6D1"/>
<dbReference type="Proteomes" id="UP000000637">
    <property type="component" value="Chromosome"/>
</dbReference>
<dbReference type="InterPro" id="IPR050491">
    <property type="entry name" value="AmpC-like"/>
</dbReference>
<dbReference type="eggNOG" id="COG1680">
    <property type="taxonomic scope" value="Bacteria"/>
</dbReference>
<dbReference type="Gene3D" id="3.40.710.10">
    <property type="entry name" value="DD-peptidase/beta-lactamase superfamily"/>
    <property type="match status" value="2"/>
</dbReference>
<dbReference type="PANTHER" id="PTHR46825">
    <property type="entry name" value="D-ALANYL-D-ALANINE-CARBOXYPEPTIDASE/ENDOPEPTIDASE AMPH"/>
    <property type="match status" value="1"/>
</dbReference>